<dbReference type="Pfam" id="PF01417">
    <property type="entry name" value="ENTH"/>
    <property type="match status" value="1"/>
</dbReference>
<accession>A0A8J5GLS0</accession>
<feature type="compositionally biased region" description="Low complexity" evidence="3">
    <location>
        <begin position="323"/>
        <end position="340"/>
    </location>
</feature>
<evidence type="ECO:0000256" key="3">
    <source>
        <dbReference type="SAM" id="MobiDB-lite"/>
    </source>
</evidence>
<feature type="compositionally biased region" description="Polar residues" evidence="3">
    <location>
        <begin position="353"/>
        <end position="382"/>
    </location>
</feature>
<feature type="compositionally biased region" description="Basic and acidic residues" evidence="3">
    <location>
        <begin position="176"/>
        <end position="250"/>
    </location>
</feature>
<feature type="region of interest" description="Disordered" evidence="3">
    <location>
        <begin position="321"/>
        <end position="406"/>
    </location>
</feature>
<dbReference type="SMART" id="SM00273">
    <property type="entry name" value="ENTH"/>
    <property type="match status" value="1"/>
</dbReference>
<feature type="compositionally biased region" description="Low complexity" evidence="3">
    <location>
        <begin position="165"/>
        <end position="175"/>
    </location>
</feature>
<sequence>MKKAFDQTVRDLKRGVNKNVLKVPSIEQKILDATSNEPWGPHGSLLADIAQASRNYHEYQMIMNVIWKRINDTGKNWRHVYKALTVLEYLVGNGSERVIDDMREHAYQISTLSEFQYIDSSGRDQGNNVRRKSQTLVALINDKERIQEVRQKAAANRDKFQSTHSSRPGSYPSPRRYGDRYDDDHYDSRYASRDDDRYGNQKERNWGYKDDDRSGRVSDPYGREEDRYGRYSDEHYGRDGYKDDEHRGGQEGDYGSRNTGRNRSFDDDDRSVGGRVDHVPRDERELDRRLSEQSSGAPPSYEEATRDVHNHVQEDRNISGVKAAAPTAPSSSVPSTNSPPQTLKQGSPPVPAASSTVKIENHGSGNVSSALSKQTNNSNSNGFDEFDPRGSASAAPPAANNPEMDLFGSSSDSIYSLALVPLTTMNTELETDVPENSDFGAGFAAKSSVPAGLNQSSEDPFGGAPFRATQESFPSQQHSFAPVATINSSISTGGAEILASTRSFDFDGSFGGIAYNHIPNDQHNDFANTANVTSDALAPQPRNDMSNMFGPQTGGTTFVPYIQEAQPVAPIHIQANHLTQAGVPFPSQATPVATGIVRPAAPVNMQTNQSNIVLQPGWHTPITPEVSATTSASPSKDKLVKSTVWADTLSKGLVNLNISGPKINPHADIGVDFASINRKDKWKEEKKTYAAPLATATMGKAMGSGSGIGRAGASALAAPLNPMVGPGMGFGMGMGSSGAMGRGTGFGMGMAGYGQPMGTANMGMNQGIPPHPVARAPGGGYNPMTMSNYGSQQAYGGGYM</sequence>
<organism evidence="5 6">
    <name type="scientific">Zingiber officinale</name>
    <name type="common">Ginger</name>
    <name type="synonym">Amomum zingiber</name>
    <dbReference type="NCBI Taxonomy" id="94328"/>
    <lineage>
        <taxon>Eukaryota</taxon>
        <taxon>Viridiplantae</taxon>
        <taxon>Streptophyta</taxon>
        <taxon>Embryophyta</taxon>
        <taxon>Tracheophyta</taxon>
        <taxon>Spermatophyta</taxon>
        <taxon>Magnoliopsida</taxon>
        <taxon>Liliopsida</taxon>
        <taxon>Zingiberales</taxon>
        <taxon>Zingiberaceae</taxon>
        <taxon>Zingiber</taxon>
    </lineage>
</organism>
<feature type="compositionally biased region" description="Low complexity" evidence="3">
    <location>
        <begin position="391"/>
        <end position="402"/>
    </location>
</feature>
<comment type="caution">
    <text evidence="5">The sequence shown here is derived from an EMBL/GenBank/DDBJ whole genome shotgun (WGS) entry which is preliminary data.</text>
</comment>
<reference evidence="5 6" key="1">
    <citation type="submission" date="2020-08" db="EMBL/GenBank/DDBJ databases">
        <title>Plant Genome Project.</title>
        <authorList>
            <person name="Zhang R.-G."/>
        </authorList>
    </citation>
    <scope>NUCLEOTIDE SEQUENCE [LARGE SCALE GENOMIC DNA]</scope>
    <source>
        <tissue evidence="5">Rhizome</tissue>
    </source>
</reference>
<evidence type="ECO:0000256" key="1">
    <source>
        <dbReference type="ARBA" id="ARBA00004132"/>
    </source>
</evidence>
<dbReference type="InterPro" id="IPR013809">
    <property type="entry name" value="ENTH"/>
</dbReference>
<dbReference type="GO" id="GO:0005543">
    <property type="term" value="F:phospholipid binding"/>
    <property type="evidence" value="ECO:0007669"/>
    <property type="project" value="TreeGrafter"/>
</dbReference>
<keyword evidence="6" id="KW-1185">Reference proteome</keyword>
<dbReference type="GO" id="GO:0006897">
    <property type="term" value="P:endocytosis"/>
    <property type="evidence" value="ECO:0007669"/>
    <property type="project" value="TreeGrafter"/>
</dbReference>
<comment type="similarity">
    <text evidence="2">Belongs to the epsin family.</text>
</comment>
<evidence type="ECO:0000313" key="5">
    <source>
        <dbReference type="EMBL" id="KAG6509086.1"/>
    </source>
</evidence>
<evidence type="ECO:0000259" key="4">
    <source>
        <dbReference type="PROSITE" id="PS50942"/>
    </source>
</evidence>
<dbReference type="Proteomes" id="UP000734854">
    <property type="component" value="Unassembled WGS sequence"/>
</dbReference>
<dbReference type="PANTHER" id="PTHR12276:SF91">
    <property type="entry name" value="CLATHRIN INTERACTOR EPSIN 2-RELATED"/>
    <property type="match status" value="1"/>
</dbReference>
<dbReference type="GO" id="GO:0005886">
    <property type="term" value="C:plasma membrane"/>
    <property type="evidence" value="ECO:0007669"/>
    <property type="project" value="TreeGrafter"/>
</dbReference>
<dbReference type="CDD" id="cd03571">
    <property type="entry name" value="ENTH"/>
    <property type="match status" value="1"/>
</dbReference>
<dbReference type="GO" id="GO:0030276">
    <property type="term" value="F:clathrin binding"/>
    <property type="evidence" value="ECO:0007669"/>
    <property type="project" value="TreeGrafter"/>
</dbReference>
<gene>
    <name evidence="5" type="ORF">ZIOFF_034477</name>
</gene>
<name>A0A8J5GLS0_ZINOF</name>
<dbReference type="GO" id="GO:0005768">
    <property type="term" value="C:endosome"/>
    <property type="evidence" value="ECO:0007669"/>
    <property type="project" value="TreeGrafter"/>
</dbReference>
<feature type="region of interest" description="Disordered" evidence="3">
    <location>
        <begin position="153"/>
        <end position="306"/>
    </location>
</feature>
<dbReference type="GO" id="GO:0030125">
    <property type="term" value="C:clathrin vesicle coat"/>
    <property type="evidence" value="ECO:0007669"/>
    <property type="project" value="TreeGrafter"/>
</dbReference>
<dbReference type="PROSITE" id="PS50942">
    <property type="entry name" value="ENTH"/>
    <property type="match status" value="1"/>
</dbReference>
<feature type="compositionally biased region" description="Basic and acidic residues" evidence="3">
    <location>
        <begin position="270"/>
        <end position="291"/>
    </location>
</feature>
<evidence type="ECO:0000256" key="2">
    <source>
        <dbReference type="ARBA" id="ARBA00010130"/>
    </source>
</evidence>
<proteinExistence type="inferred from homology"/>
<evidence type="ECO:0000313" key="6">
    <source>
        <dbReference type="Proteomes" id="UP000734854"/>
    </source>
</evidence>
<dbReference type="EMBL" id="JACMSC010000009">
    <property type="protein sequence ID" value="KAG6509086.1"/>
    <property type="molecule type" value="Genomic_DNA"/>
</dbReference>
<dbReference type="PANTHER" id="PTHR12276">
    <property type="entry name" value="EPSIN/ENT-RELATED"/>
    <property type="match status" value="1"/>
</dbReference>
<protein>
    <recommendedName>
        <fullName evidence="4">ENTH domain-containing protein</fullName>
    </recommendedName>
</protein>
<dbReference type="OrthoDB" id="4033880at2759"/>
<dbReference type="AlphaFoldDB" id="A0A8J5GLS0"/>
<comment type="subcellular location">
    <subcellularLocation>
        <location evidence="1">Cytoplasmic vesicle</location>
        <location evidence="1">Clathrin-coated vesicle</location>
    </subcellularLocation>
</comment>
<feature type="domain" description="ENTH" evidence="4">
    <location>
        <begin position="18"/>
        <end position="150"/>
    </location>
</feature>
<dbReference type="FunFam" id="1.25.40.90:FF:000006">
    <property type="entry name" value="Clathrin interactor 1"/>
    <property type="match status" value="1"/>
</dbReference>